<sequence>MKSEPQRERRIFIGLGSNLGDRVENLRQAISLMQVHGLKVLRVSSLYETEPVETCEPQPNYINAVAEIITDLPLPELLEVLEQIERKLGRESKGDKKPRTVDLDILWAEGERIDSERLKVPHPRLWERAFVLTPLSELVDELDGKPVAELARSLSERQKIRKIAEGQIFVGGRECKVL</sequence>
<evidence type="ECO:0000256" key="6">
    <source>
        <dbReference type="ARBA" id="ARBA00022840"/>
    </source>
</evidence>
<dbReference type="InterPro" id="IPR000550">
    <property type="entry name" value="Hppk"/>
</dbReference>
<dbReference type="InterPro" id="IPR035907">
    <property type="entry name" value="Hppk_sf"/>
</dbReference>
<dbReference type="PANTHER" id="PTHR43071">
    <property type="entry name" value="2-AMINO-4-HYDROXY-6-HYDROXYMETHYLDIHYDROPTERIDINE PYROPHOSPHOKINASE"/>
    <property type="match status" value="1"/>
</dbReference>
<dbReference type="EC" id="2.7.6.3" evidence="2"/>
<proteinExistence type="predicted"/>
<dbReference type="Proteomes" id="UP001204798">
    <property type="component" value="Unassembled WGS sequence"/>
</dbReference>
<evidence type="ECO:0000313" key="9">
    <source>
        <dbReference type="EMBL" id="MCS3918301.1"/>
    </source>
</evidence>
<evidence type="ECO:0000259" key="8">
    <source>
        <dbReference type="Pfam" id="PF01288"/>
    </source>
</evidence>
<dbReference type="Pfam" id="PF01288">
    <property type="entry name" value="HPPK"/>
    <property type="match status" value="1"/>
</dbReference>
<evidence type="ECO:0000256" key="2">
    <source>
        <dbReference type="ARBA" id="ARBA00013253"/>
    </source>
</evidence>
<protein>
    <recommendedName>
        <fullName evidence="2">2-amino-4-hydroxy-6-hydroxymethyldihydropteridine diphosphokinase</fullName>
        <ecNumber evidence="2">2.7.6.3</ecNumber>
    </recommendedName>
</protein>
<dbReference type="CDD" id="cd00483">
    <property type="entry name" value="HPPK"/>
    <property type="match status" value="1"/>
</dbReference>
<organism evidence="9 10">
    <name type="scientific">Candidatus Fervidibacter sacchari</name>
    <dbReference type="NCBI Taxonomy" id="1448929"/>
    <lineage>
        <taxon>Bacteria</taxon>
        <taxon>Candidatus Fervidibacterota</taxon>
        <taxon>Candidatus Fervidibacter</taxon>
    </lineage>
</organism>
<evidence type="ECO:0000256" key="7">
    <source>
        <dbReference type="ARBA" id="ARBA00022909"/>
    </source>
</evidence>
<gene>
    <name evidence="9" type="ORF">M2350_000698</name>
</gene>
<reference evidence="9 10" key="1">
    <citation type="submission" date="2022-08" db="EMBL/GenBank/DDBJ databases">
        <title>Bacterial and archaeal communities from various locations to study Microbial Dark Matter (Phase II).</title>
        <authorList>
            <person name="Stepanauskas R."/>
        </authorList>
    </citation>
    <scope>NUCLEOTIDE SEQUENCE [LARGE SCALE GENOMIC DNA]</scope>
    <source>
        <strain evidence="9 10">PD1</strain>
    </source>
</reference>
<evidence type="ECO:0000256" key="3">
    <source>
        <dbReference type="ARBA" id="ARBA00022679"/>
    </source>
</evidence>
<keyword evidence="5" id="KW-0418">Kinase</keyword>
<dbReference type="EMBL" id="JANUCP010000001">
    <property type="protein sequence ID" value="MCS3918301.1"/>
    <property type="molecule type" value="Genomic_DNA"/>
</dbReference>
<dbReference type="PANTHER" id="PTHR43071:SF1">
    <property type="entry name" value="2-AMINO-4-HYDROXY-6-HYDROXYMETHYLDIHYDROPTERIDINE PYROPHOSPHOKINASE"/>
    <property type="match status" value="1"/>
</dbReference>
<keyword evidence="6" id="KW-0067">ATP-binding</keyword>
<dbReference type="Gene3D" id="3.30.70.560">
    <property type="entry name" value="7,8-Dihydro-6-hydroxymethylpterin-pyrophosphokinase HPPK"/>
    <property type="match status" value="1"/>
</dbReference>
<comment type="caution">
    <text evidence="9">The sequence shown here is derived from an EMBL/GenBank/DDBJ whole genome shotgun (WGS) entry which is preliminary data.</text>
</comment>
<dbReference type="SUPFAM" id="SSF55083">
    <property type="entry name" value="6-hydroxymethyl-7,8-dihydropterin pyrophosphokinase, HPPK"/>
    <property type="match status" value="1"/>
</dbReference>
<dbReference type="NCBIfam" id="TIGR01498">
    <property type="entry name" value="folK"/>
    <property type="match status" value="1"/>
</dbReference>
<comment type="pathway">
    <text evidence="1">Cofactor biosynthesis; tetrahydrofolate biosynthesis; 2-amino-4-hydroxy-6-hydroxymethyl-7,8-dihydropteridine diphosphate from 7,8-dihydroneopterin triphosphate: step 4/4.</text>
</comment>
<keyword evidence="4" id="KW-0547">Nucleotide-binding</keyword>
<keyword evidence="10" id="KW-1185">Reference proteome</keyword>
<evidence type="ECO:0000256" key="4">
    <source>
        <dbReference type="ARBA" id="ARBA00022741"/>
    </source>
</evidence>
<evidence type="ECO:0000256" key="1">
    <source>
        <dbReference type="ARBA" id="ARBA00005051"/>
    </source>
</evidence>
<evidence type="ECO:0000313" key="10">
    <source>
        <dbReference type="Proteomes" id="UP001204798"/>
    </source>
</evidence>
<name>A0ABT2EK42_9BACT</name>
<evidence type="ECO:0000256" key="5">
    <source>
        <dbReference type="ARBA" id="ARBA00022777"/>
    </source>
</evidence>
<dbReference type="RefSeq" id="WP_259093953.1">
    <property type="nucleotide sequence ID" value="NZ_CP130454.1"/>
</dbReference>
<accession>A0ABT2EK42</accession>
<keyword evidence="3" id="KW-0808">Transferase</keyword>
<feature type="domain" description="7,8-dihydro-6-hydroxymethylpterin-pyrophosphokinase" evidence="8">
    <location>
        <begin position="12"/>
        <end position="138"/>
    </location>
</feature>
<keyword evidence="7" id="KW-0289">Folate biosynthesis</keyword>